<organism evidence="1 2">
    <name type="scientific">Eumeta variegata</name>
    <name type="common">Bagworm moth</name>
    <name type="synonym">Eumeta japonica</name>
    <dbReference type="NCBI Taxonomy" id="151549"/>
    <lineage>
        <taxon>Eukaryota</taxon>
        <taxon>Metazoa</taxon>
        <taxon>Ecdysozoa</taxon>
        <taxon>Arthropoda</taxon>
        <taxon>Hexapoda</taxon>
        <taxon>Insecta</taxon>
        <taxon>Pterygota</taxon>
        <taxon>Neoptera</taxon>
        <taxon>Endopterygota</taxon>
        <taxon>Lepidoptera</taxon>
        <taxon>Glossata</taxon>
        <taxon>Ditrysia</taxon>
        <taxon>Tineoidea</taxon>
        <taxon>Psychidae</taxon>
        <taxon>Oiketicinae</taxon>
        <taxon>Eumeta</taxon>
    </lineage>
</organism>
<reference evidence="1 2" key="1">
    <citation type="journal article" date="2019" name="Commun. Biol.">
        <title>The bagworm genome reveals a unique fibroin gene that provides high tensile strength.</title>
        <authorList>
            <person name="Kono N."/>
            <person name="Nakamura H."/>
            <person name="Ohtoshi R."/>
            <person name="Tomita M."/>
            <person name="Numata K."/>
            <person name="Arakawa K."/>
        </authorList>
    </citation>
    <scope>NUCLEOTIDE SEQUENCE [LARGE SCALE GENOMIC DNA]</scope>
</reference>
<comment type="caution">
    <text evidence="1">The sequence shown here is derived from an EMBL/GenBank/DDBJ whole genome shotgun (WGS) entry which is preliminary data.</text>
</comment>
<accession>A0A4C1YFN1</accession>
<protein>
    <submittedName>
        <fullName evidence="1">Uncharacterized protein</fullName>
    </submittedName>
</protein>
<keyword evidence="2" id="KW-1185">Reference proteome</keyword>
<evidence type="ECO:0000313" key="2">
    <source>
        <dbReference type="Proteomes" id="UP000299102"/>
    </source>
</evidence>
<gene>
    <name evidence="1" type="ORF">EVAR_86370_1</name>
</gene>
<dbReference type="Proteomes" id="UP000299102">
    <property type="component" value="Unassembled WGS sequence"/>
</dbReference>
<proteinExistence type="predicted"/>
<sequence>MRNVNNKLYPGEAEPRYCSFSKKENQNGNLFMSKSAKAAAGAGFCYLRHKAVLVTTNYHPILASPARRGEGRAGLASPGTLKRPLRPCPDVNLTITVPNYRGRPLKEPWKRLRILYPDYVRAAVLALMYVYWKRVKNTRDQASSNGRIP</sequence>
<evidence type="ECO:0000313" key="1">
    <source>
        <dbReference type="EMBL" id="GBP73850.1"/>
    </source>
</evidence>
<name>A0A4C1YFN1_EUMVA</name>
<dbReference type="EMBL" id="BGZK01001188">
    <property type="protein sequence ID" value="GBP73850.1"/>
    <property type="molecule type" value="Genomic_DNA"/>
</dbReference>
<dbReference type="AlphaFoldDB" id="A0A4C1YFN1"/>